<dbReference type="PANTHER" id="PTHR47786">
    <property type="entry name" value="ALPHA-1,4-GLUCAN:MALTOSE-1-PHOSPHATE MALTOSYLTRANSFERASE"/>
    <property type="match status" value="1"/>
</dbReference>
<dbReference type="SMART" id="SM00642">
    <property type="entry name" value="Aamy"/>
    <property type="match status" value="1"/>
</dbReference>
<comment type="caution">
    <text evidence="2">The sequence shown here is derived from an EMBL/GenBank/DDBJ whole genome shotgun (WGS) entry which is preliminary data.</text>
</comment>
<dbReference type="AlphaFoldDB" id="A0A2P2DYP2"/>
<dbReference type="Gene3D" id="3.20.20.80">
    <property type="entry name" value="Glycosidases"/>
    <property type="match status" value="1"/>
</dbReference>
<gene>
    <name evidence="2" type="ORF">LPTSP4_12450</name>
</gene>
<accession>A0A2P2DYP2</accession>
<dbReference type="Proteomes" id="UP000245133">
    <property type="component" value="Unassembled WGS sequence"/>
</dbReference>
<dbReference type="InterPro" id="IPR006047">
    <property type="entry name" value="GH13_cat_dom"/>
</dbReference>
<dbReference type="GO" id="GO:0005975">
    <property type="term" value="P:carbohydrate metabolic process"/>
    <property type="evidence" value="ECO:0007669"/>
    <property type="project" value="InterPro"/>
</dbReference>
<name>A0A2P2DYP2_9LEPT</name>
<protein>
    <submittedName>
        <fullName evidence="2">Putative alpha amylase</fullName>
    </submittedName>
</protein>
<evidence type="ECO:0000313" key="2">
    <source>
        <dbReference type="EMBL" id="GBF49726.1"/>
    </source>
</evidence>
<sequence>MGIWEQSPASHNIAAKHPDLQEEFKKSKEHLSEKDILASPYAIYEYKPNPLLTSEQELGELREIMKRRGKSLILDFVPNHMSVDTSYLTNKPHLFLQTEIANQNSFIFQGTRYAHGRDPYFDAWTDTIQWDFSNEETLSFHIDILLYIAQFADGVRCDMAMLPLEDVFASTHGKRALPYWGPLIKTIKSKYPNFKFYAEAYWNREYELQSLGFDATYDKTLYDRFVNGDAFAIKAHLTADQNYQNKSIRFLENHDEDRAMKVFQDQSLFYFSLLCFLPGIILYYQDQVNGFEKKLPVQLGNRDLEETKKPIRSFYDRIFSNMQNRKHPHREIPEYYLYTDGEILPYLLTCEPNRKELIILNLMQYPMSGRIFLTGENFPKAELKDLISGSSFPRPTSEKEGLYFYLEAKEAQWFIF</sequence>
<keyword evidence="3" id="KW-1185">Reference proteome</keyword>
<dbReference type="InterPro" id="IPR017853">
    <property type="entry name" value="GH"/>
</dbReference>
<dbReference type="EMBL" id="BFBB01000003">
    <property type="protein sequence ID" value="GBF49726.1"/>
    <property type="molecule type" value="Genomic_DNA"/>
</dbReference>
<evidence type="ECO:0000259" key="1">
    <source>
        <dbReference type="SMART" id="SM00642"/>
    </source>
</evidence>
<feature type="domain" description="Glycosyl hydrolase family 13 catalytic" evidence="1">
    <location>
        <begin position="24"/>
        <end position="321"/>
    </location>
</feature>
<reference evidence="2 3" key="1">
    <citation type="submission" date="2018-02" db="EMBL/GenBank/DDBJ databases">
        <title>Novel Leptospira species isolated from soil and water in Japan.</title>
        <authorList>
            <person name="Nakao R."/>
            <person name="Masuzawa T."/>
        </authorList>
    </citation>
    <scope>NUCLEOTIDE SEQUENCE [LARGE SCALE GENOMIC DNA]</scope>
    <source>
        <strain evidence="2 3">YH101</strain>
    </source>
</reference>
<evidence type="ECO:0000313" key="3">
    <source>
        <dbReference type="Proteomes" id="UP000245133"/>
    </source>
</evidence>
<proteinExistence type="predicted"/>
<organism evidence="2 3">
    <name type="scientific">Leptospira ryugenii</name>
    <dbReference type="NCBI Taxonomy" id="1917863"/>
    <lineage>
        <taxon>Bacteria</taxon>
        <taxon>Pseudomonadati</taxon>
        <taxon>Spirochaetota</taxon>
        <taxon>Spirochaetia</taxon>
        <taxon>Leptospirales</taxon>
        <taxon>Leptospiraceae</taxon>
        <taxon>Leptospira</taxon>
    </lineage>
</organism>
<dbReference type="SUPFAM" id="SSF51445">
    <property type="entry name" value="(Trans)glycosidases"/>
    <property type="match status" value="1"/>
</dbReference>
<dbReference type="PANTHER" id="PTHR47786:SF2">
    <property type="entry name" value="GLYCOSYL HYDROLASE FAMILY 13 CATALYTIC DOMAIN-CONTAINING PROTEIN"/>
    <property type="match status" value="1"/>
</dbReference>